<sequence length="87" mass="9861">MMENNIIRDGNHSIVKVIILSGQSYYLEIFPPAPCESYRAENRFIHSSYKIQEGEDSGCFFAAVNGRPVAHSAELKEPSVRTYHVDE</sequence>
<dbReference type="EMBL" id="MHFR01000031">
    <property type="protein sequence ID" value="OGW98710.1"/>
    <property type="molecule type" value="Genomic_DNA"/>
</dbReference>
<comment type="caution">
    <text evidence="1">The sequence shown here is derived from an EMBL/GenBank/DDBJ whole genome shotgun (WGS) entry which is preliminary data.</text>
</comment>
<proteinExistence type="predicted"/>
<accession>A0A1G1L0P8</accession>
<protein>
    <submittedName>
        <fullName evidence="1">Uncharacterized protein</fullName>
    </submittedName>
</protein>
<gene>
    <name evidence="1" type="ORF">A3G33_05405</name>
</gene>
<dbReference type="AlphaFoldDB" id="A0A1G1L0P8"/>
<name>A0A1G1L0P8_9BACT</name>
<dbReference type="Proteomes" id="UP000178187">
    <property type="component" value="Unassembled WGS sequence"/>
</dbReference>
<organism evidence="1 2">
    <name type="scientific">Candidatus Danuiimicrobium aquiferis</name>
    <dbReference type="NCBI Taxonomy" id="1801832"/>
    <lineage>
        <taxon>Bacteria</taxon>
        <taxon>Pseudomonadati</taxon>
        <taxon>Candidatus Omnitrophota</taxon>
        <taxon>Candidatus Danuiimicrobium</taxon>
    </lineage>
</organism>
<evidence type="ECO:0000313" key="2">
    <source>
        <dbReference type="Proteomes" id="UP000178187"/>
    </source>
</evidence>
<evidence type="ECO:0000313" key="1">
    <source>
        <dbReference type="EMBL" id="OGW98710.1"/>
    </source>
</evidence>
<reference evidence="1 2" key="1">
    <citation type="journal article" date="2016" name="Nat. Commun.">
        <title>Thousands of microbial genomes shed light on interconnected biogeochemical processes in an aquifer system.</title>
        <authorList>
            <person name="Anantharaman K."/>
            <person name="Brown C.T."/>
            <person name="Hug L.A."/>
            <person name="Sharon I."/>
            <person name="Castelle C.J."/>
            <person name="Probst A.J."/>
            <person name="Thomas B.C."/>
            <person name="Singh A."/>
            <person name="Wilkins M.J."/>
            <person name="Karaoz U."/>
            <person name="Brodie E.L."/>
            <person name="Williams K.H."/>
            <person name="Hubbard S.S."/>
            <person name="Banfield J.F."/>
        </authorList>
    </citation>
    <scope>NUCLEOTIDE SEQUENCE [LARGE SCALE GENOMIC DNA]</scope>
</reference>